<evidence type="ECO:0008006" key="4">
    <source>
        <dbReference type="Google" id="ProtNLM"/>
    </source>
</evidence>
<comment type="caution">
    <text evidence="2">The sequence shown here is derived from an EMBL/GenBank/DDBJ whole genome shotgun (WGS) entry which is preliminary data.</text>
</comment>
<dbReference type="SUPFAM" id="SSF51445">
    <property type="entry name" value="(Trans)glycosidases"/>
    <property type="match status" value="1"/>
</dbReference>
<dbReference type="AlphaFoldDB" id="A0A7I9VFK5"/>
<reference evidence="3" key="1">
    <citation type="submission" date="2019-06" db="EMBL/GenBank/DDBJ databases">
        <title>Gordonia isolated from sludge of a wastewater treatment plant.</title>
        <authorList>
            <person name="Tamura T."/>
            <person name="Aoyama K."/>
            <person name="Kang Y."/>
            <person name="Saito S."/>
            <person name="Akiyama N."/>
            <person name="Yazawa K."/>
            <person name="Gonoi T."/>
            <person name="Mikami Y."/>
        </authorList>
    </citation>
    <scope>NUCLEOTIDE SEQUENCE [LARGE SCALE GENOMIC DNA]</scope>
    <source>
        <strain evidence="3">NBRC 107696</strain>
    </source>
</reference>
<name>A0A7I9VFK5_9ACTN</name>
<proteinExistence type="predicted"/>
<dbReference type="EMBL" id="BJOV01000005">
    <property type="protein sequence ID" value="GEE03881.1"/>
    <property type="molecule type" value="Genomic_DNA"/>
</dbReference>
<feature type="chain" id="PRO_5029776757" description="Beta-mannosidase" evidence="1">
    <location>
        <begin position="23"/>
        <end position="360"/>
    </location>
</feature>
<evidence type="ECO:0000313" key="2">
    <source>
        <dbReference type="EMBL" id="GEE03881.1"/>
    </source>
</evidence>
<dbReference type="Gene3D" id="3.20.20.80">
    <property type="entry name" value="Glycosidases"/>
    <property type="match status" value="1"/>
</dbReference>
<gene>
    <name evidence="2" type="ORF">nbrc107696_43270</name>
</gene>
<organism evidence="2 3">
    <name type="scientific">Gordonia spumicola</name>
    <dbReference type="NCBI Taxonomy" id="589161"/>
    <lineage>
        <taxon>Bacteria</taxon>
        <taxon>Bacillati</taxon>
        <taxon>Actinomycetota</taxon>
        <taxon>Actinomycetes</taxon>
        <taxon>Mycobacteriales</taxon>
        <taxon>Gordoniaceae</taxon>
        <taxon>Gordonia</taxon>
    </lineage>
</organism>
<evidence type="ECO:0000313" key="3">
    <source>
        <dbReference type="Proteomes" id="UP000444960"/>
    </source>
</evidence>
<dbReference type="InterPro" id="IPR017853">
    <property type="entry name" value="GH"/>
</dbReference>
<protein>
    <recommendedName>
        <fullName evidence="4">Beta-mannosidase</fullName>
    </recommendedName>
</protein>
<keyword evidence="3" id="KW-1185">Reference proteome</keyword>
<evidence type="ECO:0000256" key="1">
    <source>
        <dbReference type="SAM" id="SignalP"/>
    </source>
</evidence>
<accession>A0A7I9VFK5</accession>
<keyword evidence="1" id="KW-0732">Signal</keyword>
<dbReference type="Proteomes" id="UP000444960">
    <property type="component" value="Unassembled WGS sequence"/>
</dbReference>
<dbReference type="PROSITE" id="PS51257">
    <property type="entry name" value="PROKAR_LIPOPROTEIN"/>
    <property type="match status" value="1"/>
</dbReference>
<feature type="signal peptide" evidence="1">
    <location>
        <begin position="1"/>
        <end position="22"/>
    </location>
</feature>
<sequence length="360" mass="38455">MRRIAIVGLVAVALLAACGRNADAPALPSNARVKATATGLVLDRTPWWPTGFDAYQLATDWSVNVGCGAQVDLNAYFSAVPARSLTRFNLFAALAVDKKTGRADFRAVDAVFAAAARHRRMVLPVLTGGASPCEGDMFKDRSWYRSGWSSLPLGPHGTFADWVDTAVKRYRGEPSVAGWEPVGEPEPADCTAAGCTWSQRTCAADAPKVLRSFFDAVGGRIHRLDPGRLVFSGTTGGDQCGIAGDGYPLVARSPGVDVMDYHDYPDDASPTTPDTLAARIAQMRAVGKPIVVNEVGLRAGSCLSRDERARSLRARLADHRRAGAAGALLWAYVPDPRPDQCTFDIGPDDPLWKVVSDLAS</sequence>